<keyword evidence="4" id="KW-1185">Reference proteome</keyword>
<reference evidence="3" key="1">
    <citation type="submission" date="2021-03" db="EMBL/GenBank/DDBJ databases">
        <authorList>
            <person name="Wang G."/>
        </authorList>
    </citation>
    <scope>NUCLEOTIDE SEQUENCE</scope>
    <source>
        <strain evidence="3">KCTC 12899</strain>
    </source>
</reference>
<feature type="domain" description="BON" evidence="2">
    <location>
        <begin position="121"/>
        <end position="189"/>
    </location>
</feature>
<dbReference type="Pfam" id="PF04972">
    <property type="entry name" value="BON"/>
    <property type="match status" value="3"/>
</dbReference>
<dbReference type="EMBL" id="JAFREP010000020">
    <property type="protein sequence ID" value="MBO1320920.1"/>
    <property type="molecule type" value="Genomic_DNA"/>
</dbReference>
<dbReference type="InterPro" id="IPR007055">
    <property type="entry name" value="BON_dom"/>
</dbReference>
<dbReference type="InterPro" id="IPR051686">
    <property type="entry name" value="Lipoprotein_DolP"/>
</dbReference>
<keyword evidence="1" id="KW-0732">Signal</keyword>
<dbReference type="InterPro" id="IPR014004">
    <property type="entry name" value="Transpt-assoc_nodulatn_dom_bac"/>
</dbReference>
<organism evidence="3 4">
    <name type="scientific">Acanthopleuribacter pedis</name>
    <dbReference type="NCBI Taxonomy" id="442870"/>
    <lineage>
        <taxon>Bacteria</taxon>
        <taxon>Pseudomonadati</taxon>
        <taxon>Acidobacteriota</taxon>
        <taxon>Holophagae</taxon>
        <taxon>Acanthopleuribacterales</taxon>
        <taxon>Acanthopleuribacteraceae</taxon>
        <taxon>Acanthopleuribacter</taxon>
    </lineage>
</organism>
<dbReference type="PANTHER" id="PTHR34606">
    <property type="entry name" value="BON DOMAIN-CONTAINING PROTEIN"/>
    <property type="match status" value="1"/>
</dbReference>
<feature type="domain" description="BON" evidence="2">
    <location>
        <begin position="30"/>
        <end position="98"/>
    </location>
</feature>
<evidence type="ECO:0000313" key="4">
    <source>
        <dbReference type="Proteomes" id="UP000664417"/>
    </source>
</evidence>
<feature type="domain" description="BON" evidence="2">
    <location>
        <begin position="207"/>
        <end position="275"/>
    </location>
</feature>
<evidence type="ECO:0000313" key="3">
    <source>
        <dbReference type="EMBL" id="MBO1320920.1"/>
    </source>
</evidence>
<dbReference type="Gene3D" id="3.30.1340.30">
    <property type="match status" value="3"/>
</dbReference>
<comment type="caution">
    <text evidence="3">The sequence shown here is derived from an EMBL/GenBank/DDBJ whole genome shotgun (WGS) entry which is preliminary data.</text>
</comment>
<feature type="chain" id="PRO_5035174996" evidence="1">
    <location>
        <begin position="23"/>
        <end position="275"/>
    </location>
</feature>
<sequence length="275" mass="29898">MKFRLFMVLMALGLVATTPAEAESDNTTLEDTLIASKLWAGYALSESLNPLTIDIDVSDGTVSLHGEVDNRAEKNLAGSIAEGTEGVRDVENYLTITNKPDTGRSKQKDTTMVAEAVEFVNDTAIGVAVSSRLIANKHVSGFKIDVEVEDGHVSLAGKVSDKQELKIAKSIARNTKGVQTVTSHLNINEADREEKDRRIEQMMNKLDDAWIGTKINSQYAFTRGVDATDIDIEVDKGIVTLKGEVATMGEKELAHQIATDTIGVRKVHTDALEIK</sequence>
<name>A0A8J7QMV5_9BACT</name>
<dbReference type="PROSITE" id="PS50914">
    <property type="entry name" value="BON"/>
    <property type="match status" value="3"/>
</dbReference>
<dbReference type="Proteomes" id="UP000664417">
    <property type="component" value="Unassembled WGS sequence"/>
</dbReference>
<protein>
    <submittedName>
        <fullName evidence="3">BON domain-containing protein</fullName>
    </submittedName>
</protein>
<accession>A0A8J7QMV5</accession>
<dbReference type="PANTHER" id="PTHR34606:SF15">
    <property type="entry name" value="BON DOMAIN-CONTAINING PROTEIN"/>
    <property type="match status" value="1"/>
</dbReference>
<gene>
    <name evidence="3" type="ORF">J3U88_20750</name>
</gene>
<feature type="signal peptide" evidence="1">
    <location>
        <begin position="1"/>
        <end position="22"/>
    </location>
</feature>
<proteinExistence type="predicted"/>
<dbReference type="AlphaFoldDB" id="A0A8J7QMV5"/>
<evidence type="ECO:0000256" key="1">
    <source>
        <dbReference type="SAM" id="SignalP"/>
    </source>
</evidence>
<dbReference type="RefSeq" id="WP_207860895.1">
    <property type="nucleotide sequence ID" value="NZ_JAFREP010000020.1"/>
</dbReference>
<dbReference type="SMART" id="SM00749">
    <property type="entry name" value="BON"/>
    <property type="match status" value="3"/>
</dbReference>
<evidence type="ECO:0000259" key="2">
    <source>
        <dbReference type="PROSITE" id="PS50914"/>
    </source>
</evidence>